<keyword evidence="1" id="KW-1133">Transmembrane helix</keyword>
<name>A0A383DRX0_9ZZZZ</name>
<sequence>MKRKLLSILLILTQFSILSADTLTFNNGVTIEGKLVKYDEDRLIFKVDEESMNDIPNEAVIFIISDENQVVFNNSFVKNVTENNIIVANPAEERRDKSMKRLNTLVFVICVVPIIVLIIALTTMESVF</sequence>
<protein>
    <submittedName>
        <fullName evidence="2">Uncharacterized protein</fullName>
    </submittedName>
</protein>
<reference evidence="2" key="1">
    <citation type="submission" date="2018-05" db="EMBL/GenBank/DDBJ databases">
        <authorList>
            <person name="Lanie J.A."/>
            <person name="Ng W.-L."/>
            <person name="Kazmierczak K.M."/>
            <person name="Andrzejewski T.M."/>
            <person name="Davidsen T.M."/>
            <person name="Wayne K.J."/>
            <person name="Tettelin H."/>
            <person name="Glass J.I."/>
            <person name="Rusch D."/>
            <person name="Podicherti R."/>
            <person name="Tsui H.-C.T."/>
            <person name="Winkler M.E."/>
        </authorList>
    </citation>
    <scope>NUCLEOTIDE SEQUENCE</scope>
</reference>
<keyword evidence="1" id="KW-0812">Transmembrane</keyword>
<proteinExistence type="predicted"/>
<dbReference type="EMBL" id="UINC01219510">
    <property type="protein sequence ID" value="SVE47003.1"/>
    <property type="molecule type" value="Genomic_DNA"/>
</dbReference>
<dbReference type="AlphaFoldDB" id="A0A383DRX0"/>
<organism evidence="2">
    <name type="scientific">marine metagenome</name>
    <dbReference type="NCBI Taxonomy" id="408172"/>
    <lineage>
        <taxon>unclassified sequences</taxon>
        <taxon>metagenomes</taxon>
        <taxon>ecological metagenomes</taxon>
    </lineage>
</organism>
<gene>
    <name evidence="2" type="ORF">METZ01_LOCUS499857</name>
</gene>
<feature type="transmembrane region" description="Helical" evidence="1">
    <location>
        <begin position="104"/>
        <end position="124"/>
    </location>
</feature>
<evidence type="ECO:0000313" key="2">
    <source>
        <dbReference type="EMBL" id="SVE47003.1"/>
    </source>
</evidence>
<accession>A0A383DRX0</accession>
<keyword evidence="1" id="KW-0472">Membrane</keyword>
<evidence type="ECO:0000256" key="1">
    <source>
        <dbReference type="SAM" id="Phobius"/>
    </source>
</evidence>